<protein>
    <submittedName>
        <fullName evidence="1">Uncharacterized protein</fullName>
    </submittedName>
</protein>
<organism evidence="1 2">
    <name type="scientific">Petrolisthes manimaculis</name>
    <dbReference type="NCBI Taxonomy" id="1843537"/>
    <lineage>
        <taxon>Eukaryota</taxon>
        <taxon>Metazoa</taxon>
        <taxon>Ecdysozoa</taxon>
        <taxon>Arthropoda</taxon>
        <taxon>Crustacea</taxon>
        <taxon>Multicrustacea</taxon>
        <taxon>Malacostraca</taxon>
        <taxon>Eumalacostraca</taxon>
        <taxon>Eucarida</taxon>
        <taxon>Decapoda</taxon>
        <taxon>Pleocyemata</taxon>
        <taxon>Anomura</taxon>
        <taxon>Galatheoidea</taxon>
        <taxon>Porcellanidae</taxon>
        <taxon>Petrolisthes</taxon>
    </lineage>
</organism>
<dbReference type="AlphaFoldDB" id="A0AAE1PR09"/>
<keyword evidence="2" id="KW-1185">Reference proteome</keyword>
<dbReference type="Proteomes" id="UP001292094">
    <property type="component" value="Unassembled WGS sequence"/>
</dbReference>
<evidence type="ECO:0000313" key="2">
    <source>
        <dbReference type="Proteomes" id="UP001292094"/>
    </source>
</evidence>
<gene>
    <name evidence="1" type="ORF">Pmani_016113</name>
</gene>
<sequence>MEQWARQHHLFSLISFPTSPHLPHHLPSISSSLSSSPFNITTSPSSQSQLHRISLISPPPYSGQPPTLYCTQTLNADTWLMWCACNEDQTTPDIQTRPDQTLFRLDTETRRDIETRRGIEKRQEEILRRGIEKRQEETLRRDEEFNVDE</sequence>
<reference evidence="1" key="1">
    <citation type="submission" date="2023-11" db="EMBL/GenBank/DDBJ databases">
        <title>Genome assemblies of two species of porcelain crab, Petrolisthes cinctipes and Petrolisthes manimaculis (Anomura: Porcellanidae).</title>
        <authorList>
            <person name="Angst P."/>
        </authorList>
    </citation>
    <scope>NUCLEOTIDE SEQUENCE</scope>
    <source>
        <strain evidence="1">PB745_02</strain>
        <tissue evidence="1">Gill</tissue>
    </source>
</reference>
<proteinExistence type="predicted"/>
<accession>A0AAE1PR09</accession>
<evidence type="ECO:0000313" key="1">
    <source>
        <dbReference type="EMBL" id="KAK4312521.1"/>
    </source>
</evidence>
<dbReference type="EMBL" id="JAWZYT010001408">
    <property type="protein sequence ID" value="KAK4312521.1"/>
    <property type="molecule type" value="Genomic_DNA"/>
</dbReference>
<name>A0AAE1PR09_9EUCA</name>
<comment type="caution">
    <text evidence="1">The sequence shown here is derived from an EMBL/GenBank/DDBJ whole genome shotgun (WGS) entry which is preliminary data.</text>
</comment>